<dbReference type="Proteomes" id="UP000000271">
    <property type="component" value="Chromosome"/>
</dbReference>
<dbReference type="eggNOG" id="COG1875">
    <property type="taxonomic scope" value="Bacteria"/>
</dbReference>
<dbReference type="GO" id="GO:0005829">
    <property type="term" value="C:cytosol"/>
    <property type="evidence" value="ECO:0007669"/>
    <property type="project" value="TreeGrafter"/>
</dbReference>
<proteinExistence type="inferred from homology"/>
<dbReference type="SUPFAM" id="SSF88723">
    <property type="entry name" value="PIN domain-like"/>
    <property type="match status" value="1"/>
</dbReference>
<keyword evidence="2" id="KW-0067">ATP-binding</keyword>
<dbReference type="HOGENOM" id="CLU_022283_2_1_9"/>
<dbReference type="SUPFAM" id="SSF52540">
    <property type="entry name" value="P-loop containing nucleoside triphosphate hydrolases"/>
    <property type="match status" value="1"/>
</dbReference>
<dbReference type="PANTHER" id="PTHR30473:SF2">
    <property type="entry name" value="PIN DOMAIN-CONTAINING PROTEIN"/>
    <property type="match status" value="1"/>
</dbReference>
<dbReference type="KEGG" id="bse:Bsel_2626"/>
<dbReference type="InterPro" id="IPR051451">
    <property type="entry name" value="PhoH2-like"/>
</dbReference>
<dbReference type="Gene3D" id="3.40.50.300">
    <property type="entry name" value="P-loop containing nucleotide triphosphate hydrolases"/>
    <property type="match status" value="1"/>
</dbReference>
<dbReference type="SMART" id="SM00670">
    <property type="entry name" value="PINc"/>
    <property type="match status" value="1"/>
</dbReference>
<dbReference type="InterPro" id="IPR029060">
    <property type="entry name" value="PIN-like_dom_sf"/>
</dbReference>
<keyword evidence="1" id="KW-0547">Nucleotide-binding</keyword>
<evidence type="ECO:0000256" key="2">
    <source>
        <dbReference type="ARBA" id="ARBA00022840"/>
    </source>
</evidence>
<feature type="domain" description="PIN" evidence="4">
    <location>
        <begin position="4"/>
        <end position="132"/>
    </location>
</feature>
<comment type="similarity">
    <text evidence="3">In the N-terminal section; belongs to the PINc/VapC protein family.</text>
</comment>
<evidence type="ECO:0000313" key="6">
    <source>
        <dbReference type="Proteomes" id="UP000000271"/>
    </source>
</evidence>
<dbReference type="Pfam" id="PF13638">
    <property type="entry name" value="PIN_4"/>
    <property type="match status" value="1"/>
</dbReference>
<evidence type="ECO:0000259" key="4">
    <source>
        <dbReference type="SMART" id="SM00670"/>
    </source>
</evidence>
<dbReference type="InterPro" id="IPR003714">
    <property type="entry name" value="PhoH"/>
</dbReference>
<organism evidence="5 6">
    <name type="scientific">Bacillus selenitireducens (strain ATCC 700615 / DSM 15326 / MLS10)</name>
    <dbReference type="NCBI Taxonomy" id="439292"/>
    <lineage>
        <taxon>Bacteria</taxon>
        <taxon>Bacillati</taxon>
        <taxon>Bacillota</taxon>
        <taxon>Bacilli</taxon>
        <taxon>Bacillales</taxon>
        <taxon>Bacillaceae</taxon>
        <taxon>Salisediminibacterium</taxon>
    </lineage>
</organism>
<evidence type="ECO:0000313" key="5">
    <source>
        <dbReference type="EMBL" id="ADI00126.1"/>
    </source>
</evidence>
<name>D6XXT3_BACIE</name>
<dbReference type="GO" id="GO:0005524">
    <property type="term" value="F:ATP binding"/>
    <property type="evidence" value="ECO:0007669"/>
    <property type="project" value="UniProtKB-KW"/>
</dbReference>
<dbReference type="PANTHER" id="PTHR30473">
    <property type="entry name" value="PROTEIN PHOH"/>
    <property type="match status" value="1"/>
</dbReference>
<keyword evidence="6" id="KW-1185">Reference proteome</keyword>
<reference evidence="5" key="1">
    <citation type="submission" date="2009-10" db="EMBL/GenBank/DDBJ databases">
        <title>Complete sequence of Bacillus selenitireducens MLS10.</title>
        <authorList>
            <consortium name="US DOE Joint Genome Institute"/>
            <person name="Lucas S."/>
            <person name="Copeland A."/>
            <person name="Lapidus A."/>
            <person name="Glavina del Rio T."/>
            <person name="Dalin E."/>
            <person name="Tice H."/>
            <person name="Bruce D."/>
            <person name="Goodwin L."/>
            <person name="Pitluck S."/>
            <person name="Sims D."/>
            <person name="Brettin T."/>
            <person name="Detter J.C."/>
            <person name="Han C."/>
            <person name="Larimer F."/>
            <person name="Land M."/>
            <person name="Hauser L."/>
            <person name="Kyrpides N."/>
            <person name="Ovchinnikova G."/>
            <person name="Stolz J."/>
        </authorList>
    </citation>
    <scope>NUCLEOTIDE SEQUENCE [LARGE SCALE GENOMIC DNA]</scope>
    <source>
        <strain evidence="5">MLS10</strain>
    </source>
</reference>
<sequence>MERKTMVLDTSVIMHDWIAPFQFEEHEVVIPLIVIEELEKHKTRPDEKGQNARRFINELDKLEEEQQIIDKGFVELEGGGRLRVEINHGKSPLVDQLLQERTNDNRILSVAVNLKEEGHHVLMVTNDKAMRVKGRRLGLNVQSYLTDQLIRHTEDLYSGERTFDTSDEQISRVYASGGEMPLSELLPLLGEQAVDDDFFTNTFLTLKGMQSSILLRVVKKNGVKYAQTFKHIGDQEVIYEKIRPRNKEQKMAAEALLDDELDLVIMMGGAGTGKTLLALASALQKQQEVGRSVMVTRAEVAVGRERGFLPGDDLEKTLPWMKGILDNLEVLFDAQGDRKKMTGIMDGMNGIIDFESMAYIRGRSIPNRTVIIDEAQNTTPTEIETLLSRGAEGSRYILLGDPNQIDVPYLDSVNNGLVYAAERMKESDYSAVLRMTKVERSRLAEEVTRLFGKGR</sequence>
<dbReference type="Gene3D" id="3.40.50.1010">
    <property type="entry name" value="5'-nuclease"/>
    <property type="match status" value="1"/>
</dbReference>
<dbReference type="InterPro" id="IPR027417">
    <property type="entry name" value="P-loop_NTPase"/>
</dbReference>
<dbReference type="CDD" id="cd09883">
    <property type="entry name" value="PIN_VapC_PhoHL-ATPase"/>
    <property type="match status" value="1"/>
</dbReference>
<accession>D6XXT3</accession>
<evidence type="ECO:0000256" key="3">
    <source>
        <dbReference type="ARBA" id="ARBA00046345"/>
    </source>
</evidence>
<evidence type="ECO:0000256" key="1">
    <source>
        <dbReference type="ARBA" id="ARBA00022741"/>
    </source>
</evidence>
<protein>
    <submittedName>
        <fullName evidence="5">PhoH family protein</fullName>
    </submittedName>
</protein>
<gene>
    <name evidence="5" type="ordered locus">Bsel_2626</name>
</gene>
<dbReference type="InterPro" id="IPR002716">
    <property type="entry name" value="PIN_dom"/>
</dbReference>
<dbReference type="RefSeq" id="WP_013173547.1">
    <property type="nucleotide sequence ID" value="NC_014219.1"/>
</dbReference>
<dbReference type="Pfam" id="PF02562">
    <property type="entry name" value="PhoH"/>
    <property type="match status" value="1"/>
</dbReference>
<dbReference type="AlphaFoldDB" id="D6XXT3"/>
<dbReference type="EMBL" id="CP001791">
    <property type="protein sequence ID" value="ADI00126.1"/>
    <property type="molecule type" value="Genomic_DNA"/>
</dbReference>